<gene>
    <name evidence="1" type="ORF">TresaDRAFT_0860</name>
</gene>
<dbReference type="InterPro" id="IPR036052">
    <property type="entry name" value="TrpB-like_PALP_sf"/>
</dbReference>
<dbReference type="Gene3D" id="3.40.50.1100">
    <property type="match status" value="2"/>
</dbReference>
<organism evidence="1 2">
    <name type="scientific">Treponema saccharophilum DSM 2985</name>
    <dbReference type="NCBI Taxonomy" id="907348"/>
    <lineage>
        <taxon>Bacteria</taxon>
        <taxon>Pseudomonadati</taxon>
        <taxon>Spirochaetota</taxon>
        <taxon>Spirochaetia</taxon>
        <taxon>Spirochaetales</taxon>
        <taxon>Treponemataceae</taxon>
        <taxon>Treponema</taxon>
    </lineage>
</organism>
<dbReference type="EMBL" id="AGRW01000052">
    <property type="protein sequence ID" value="EIC01035.1"/>
    <property type="molecule type" value="Genomic_DNA"/>
</dbReference>
<keyword evidence="2" id="KW-1185">Reference proteome</keyword>
<evidence type="ECO:0000313" key="1">
    <source>
        <dbReference type="EMBL" id="EIC01035.1"/>
    </source>
</evidence>
<dbReference type="Proteomes" id="UP000003571">
    <property type="component" value="Unassembled WGS sequence"/>
</dbReference>
<dbReference type="SUPFAM" id="SSF53686">
    <property type="entry name" value="Tryptophan synthase beta subunit-like PLP-dependent enzymes"/>
    <property type="match status" value="1"/>
</dbReference>
<name>H7EMX1_9SPIR</name>
<proteinExistence type="predicted"/>
<evidence type="ECO:0000313" key="2">
    <source>
        <dbReference type="Proteomes" id="UP000003571"/>
    </source>
</evidence>
<dbReference type="PANTHER" id="PTHR42690">
    <property type="entry name" value="THREONINE SYNTHASE FAMILY MEMBER"/>
    <property type="match status" value="1"/>
</dbReference>
<dbReference type="eggNOG" id="COG0498">
    <property type="taxonomic scope" value="Bacteria"/>
</dbReference>
<dbReference type="PANTHER" id="PTHR42690:SF1">
    <property type="entry name" value="THREONINE SYNTHASE-LIKE 2"/>
    <property type="match status" value="1"/>
</dbReference>
<dbReference type="InterPro" id="IPR051166">
    <property type="entry name" value="Threonine_Synthase"/>
</dbReference>
<dbReference type="PATRIC" id="fig|907348.3.peg.2276"/>
<dbReference type="AlphaFoldDB" id="H7EMX1"/>
<accession>H7EMX1</accession>
<protein>
    <submittedName>
        <fullName evidence="1">Threonine synthase</fullName>
    </submittedName>
</protein>
<reference evidence="1 2" key="1">
    <citation type="submission" date="2011-09" db="EMBL/GenBank/DDBJ databases">
        <title>The draft genome of Treponema saccharophilum DSM 2985.</title>
        <authorList>
            <consortium name="US DOE Joint Genome Institute (JGI-PGF)"/>
            <person name="Lucas S."/>
            <person name="Copeland A."/>
            <person name="Lapidus A."/>
            <person name="Glavina del Rio T."/>
            <person name="Dalin E."/>
            <person name="Tice H."/>
            <person name="Bruce D."/>
            <person name="Goodwin L."/>
            <person name="Pitluck S."/>
            <person name="Peters L."/>
            <person name="Kyrpides N."/>
            <person name="Mavromatis K."/>
            <person name="Ivanova N."/>
            <person name="Markowitz V."/>
            <person name="Cheng J.-F."/>
            <person name="Hugenholtz P."/>
            <person name="Woyke T."/>
            <person name="Wu D."/>
            <person name="Gronow S."/>
            <person name="Wellnitz S."/>
            <person name="Brambilla E."/>
            <person name="Klenk H.-P."/>
            <person name="Eisen J.A."/>
        </authorList>
    </citation>
    <scope>NUCLEOTIDE SEQUENCE [LARGE SCALE GENOMIC DNA]</scope>
    <source>
        <strain evidence="1 2">DSM 2985</strain>
    </source>
</reference>
<dbReference type="STRING" id="907348.TresaDRAFT_0860"/>
<dbReference type="Gene3D" id="3.90.1380.10">
    <property type="entry name" value="Threonine synthase, N-terminal domain"/>
    <property type="match status" value="1"/>
</dbReference>
<comment type="caution">
    <text evidence="1">The sequence shown here is derived from an EMBL/GenBank/DDBJ whole genome shotgun (WGS) entry which is preliminary data.</text>
</comment>
<sequence>MNFETAVLDCIPADGGLYVPEESADLRRWILYTDEKTTFASIAGALTSACINEEFSPIICETIASKAFPFAPELKQIDERLFTLNLFNTPTGSHKDFGISYLVNCLETILTLKGREAVFLDATIGELGASLARALKGKKHIKAVLLYPTKPEPKIRGLCESDFVWNGGNILPIEIDGTEADCHNIVRKIFADRKLVESFRLTVANTANIGRLMPQSFFYPFAFSRLKKLVCGDIFYAMAPGNYSNLVAGLYSWQLSLPVNGFICPTTNELNLDLRGNCEVMDSIVDFSGREPCDPASPSNLERLEYVFDANSMMLKHFIFPADVSEQESAAACQELFMKYGLHAGKATSEAFAAAKKRSGMTSEDDAAVVLVRRDHPVFSSDFIKHNIGEAPDLPDNIRDILSPSKTGRNLVSDAGEVIRTMEEFL</sequence>
<dbReference type="InterPro" id="IPR037158">
    <property type="entry name" value="Thr_synth_N_sf"/>
</dbReference>